<keyword evidence="2" id="KW-1185">Reference proteome</keyword>
<protein>
    <submittedName>
        <fullName evidence="1">Uncharacterized protein</fullName>
    </submittedName>
</protein>
<accession>A0A395SDR5</accession>
<comment type="caution">
    <text evidence="1">The sequence shown here is derived from an EMBL/GenBank/DDBJ whole genome shotgun (WGS) entry which is preliminary data.</text>
</comment>
<evidence type="ECO:0000313" key="1">
    <source>
        <dbReference type="EMBL" id="RGP70199.1"/>
    </source>
</evidence>
<dbReference type="Proteomes" id="UP000266152">
    <property type="component" value="Unassembled WGS sequence"/>
</dbReference>
<name>A0A395SDR5_FUSSP</name>
<dbReference type="EMBL" id="PXOF01000053">
    <property type="protein sequence ID" value="RGP70199.1"/>
    <property type="molecule type" value="Genomic_DNA"/>
</dbReference>
<gene>
    <name evidence="1" type="ORF">FSPOR_4099</name>
</gene>
<sequence>MDPNLEFYKSILHLGPKERRQRMQQLPKEEVIRVKTLVEREQWEQRLEKQIAGRDIVDLALSSPAVFENSPPLQKALLGRACYINDEYSLVTRITHNVRRNGESLIQSVADFDQGAYPPLPRDAWILAYCDLVFVEGDSNTLREIYKTRLQEEELQTRTEKAREVARSNEMKLARRNAKCMIPALDQLSDEQLLQPKWESWGLTYYRSQEVEERYDNEWEQVWRMIDDSPQPPRDRDARDASWFGIHCQGKRGELMALHTEEWATLPHHERNTEDDAFRTHFKEYRNSLASPGILQNTFIVVPIELIPDNPGEDELHPYWVWAYDADWEASPEETIYNGEKYQGRVKVAFYSLNAWFYAARREGLSADEIQWPGVPRNPRKKRRHQQLTPSVDCRSAATCTTSVMSSRTITHSASVGAAKFISAGYSVHISQTSGFSLSCTANRDQRVCVKHWSRYQQYDVRRKAVLCGRTLTDERYNIRAPLKDQQRHSIHYCATGTNNCHDGWLHWEDMGAGVHGGA</sequence>
<evidence type="ECO:0000313" key="2">
    <source>
        <dbReference type="Proteomes" id="UP000266152"/>
    </source>
</evidence>
<dbReference type="AlphaFoldDB" id="A0A395SDR5"/>
<reference evidence="1 2" key="1">
    <citation type="journal article" date="2018" name="PLoS Pathog.">
        <title>Evolution of structural diversity of trichothecenes, a family of toxins produced by plant pathogenic and entomopathogenic fungi.</title>
        <authorList>
            <person name="Proctor R.H."/>
            <person name="McCormick S.P."/>
            <person name="Kim H.S."/>
            <person name="Cardoza R.E."/>
            <person name="Stanley A.M."/>
            <person name="Lindo L."/>
            <person name="Kelly A."/>
            <person name="Brown D.W."/>
            <person name="Lee T."/>
            <person name="Vaughan M.M."/>
            <person name="Alexander N.J."/>
            <person name="Busman M."/>
            <person name="Gutierrez S."/>
        </authorList>
    </citation>
    <scope>NUCLEOTIDE SEQUENCE [LARGE SCALE GENOMIC DNA]</scope>
    <source>
        <strain evidence="1 2">NRRL 3299</strain>
    </source>
</reference>
<proteinExistence type="predicted"/>
<organism evidence="1 2">
    <name type="scientific">Fusarium sporotrichioides</name>
    <dbReference type="NCBI Taxonomy" id="5514"/>
    <lineage>
        <taxon>Eukaryota</taxon>
        <taxon>Fungi</taxon>
        <taxon>Dikarya</taxon>
        <taxon>Ascomycota</taxon>
        <taxon>Pezizomycotina</taxon>
        <taxon>Sordariomycetes</taxon>
        <taxon>Hypocreomycetidae</taxon>
        <taxon>Hypocreales</taxon>
        <taxon>Nectriaceae</taxon>
        <taxon>Fusarium</taxon>
    </lineage>
</organism>